<dbReference type="Gene3D" id="3.40.50.300">
    <property type="entry name" value="P-loop containing nucleotide triphosphate hydrolases"/>
    <property type="match status" value="1"/>
</dbReference>
<evidence type="ECO:0000313" key="2">
    <source>
        <dbReference type="Proteomes" id="UP000699985"/>
    </source>
</evidence>
<protein>
    <submittedName>
        <fullName evidence="1">Uncharacterized protein</fullName>
    </submittedName>
</protein>
<comment type="caution">
    <text evidence="1">The sequence shown here is derived from an EMBL/GenBank/DDBJ whole genome shotgun (WGS) entry which is preliminary data.</text>
</comment>
<dbReference type="InterPro" id="IPR027417">
    <property type="entry name" value="P-loop_NTPase"/>
</dbReference>
<dbReference type="EMBL" id="RGMI01000051">
    <property type="protein sequence ID" value="NCU50466.1"/>
    <property type="molecule type" value="Genomic_DNA"/>
</dbReference>
<proteinExistence type="predicted"/>
<feature type="non-terminal residue" evidence="1">
    <location>
        <position position="1"/>
    </location>
</feature>
<organism evidence="1 2">
    <name type="scientific">Candidatus Fonsibacter lacus</name>
    <dbReference type="NCBI Taxonomy" id="2576439"/>
    <lineage>
        <taxon>Bacteria</taxon>
        <taxon>Pseudomonadati</taxon>
        <taxon>Pseudomonadota</taxon>
        <taxon>Alphaproteobacteria</taxon>
        <taxon>Candidatus Pelagibacterales</taxon>
        <taxon>Candidatus Pelagibacterales incertae sedis</taxon>
        <taxon>Candidatus Fonsibacter</taxon>
    </lineage>
</organism>
<accession>A0A966HMT6</accession>
<dbReference type="Proteomes" id="UP000699985">
    <property type="component" value="Unassembled WGS sequence"/>
</dbReference>
<gene>
    <name evidence="1" type="ORF">EBX29_01655</name>
</gene>
<reference evidence="1" key="1">
    <citation type="submission" date="2018-10" db="EMBL/GenBank/DDBJ databases">
        <title>Iterative Subtractive Binning of Freshwater Chronoseries Metagenomes Recovers Nearly Complete Genomes from over Four Hundred Novel Species.</title>
        <authorList>
            <person name="Rodriguez-R L.M."/>
            <person name="Tsementzi D."/>
            <person name="Luo C."/>
            <person name="Konstantinidis K.T."/>
        </authorList>
    </citation>
    <scope>NUCLEOTIDE SEQUENCE</scope>
    <source>
        <strain evidence="1">WB8_1A_003</strain>
    </source>
</reference>
<sequence length="91" mass="10952">ELFSFIDLMIYLKVPNFKKVLIWRGLQEKKLAYSRKNMSKNKNKIMSESEIKRFIMFYERITKKMLIDMPKFADIIVPISSNHQPKKIIIN</sequence>
<name>A0A966HMT6_9PROT</name>
<evidence type="ECO:0000313" key="1">
    <source>
        <dbReference type="EMBL" id="NCU50466.1"/>
    </source>
</evidence>
<dbReference type="AlphaFoldDB" id="A0A966HMT6"/>